<evidence type="ECO:0000256" key="1">
    <source>
        <dbReference type="ARBA" id="ARBA00022512"/>
    </source>
</evidence>
<evidence type="ECO:0000259" key="7">
    <source>
        <dbReference type="Pfam" id="PF00746"/>
    </source>
</evidence>
<feature type="domain" description="Gram-positive cocci surface proteins LPxTG" evidence="7">
    <location>
        <begin position="335"/>
        <end position="370"/>
    </location>
</feature>
<keyword evidence="1" id="KW-0134">Cell wall</keyword>
<dbReference type="InterPro" id="IPR019931">
    <property type="entry name" value="LPXTG_anchor"/>
</dbReference>
<keyword evidence="9" id="KW-1185">Reference proteome</keyword>
<evidence type="ECO:0000256" key="6">
    <source>
        <dbReference type="SAM" id="SignalP"/>
    </source>
</evidence>
<keyword evidence="3 6" id="KW-0732">Signal</keyword>
<protein>
    <recommendedName>
        <fullName evidence="7">Gram-positive cocci surface proteins LPxTG domain-containing protein</fullName>
    </recommendedName>
</protein>
<keyword evidence="2" id="KW-0964">Secreted</keyword>
<feature type="transmembrane region" description="Helical" evidence="5">
    <location>
        <begin position="346"/>
        <end position="366"/>
    </location>
</feature>
<keyword evidence="5" id="KW-1133">Transmembrane helix</keyword>
<dbReference type="AlphaFoldDB" id="A0A8J3Q742"/>
<gene>
    <name evidence="8" type="ORF">Rhe02_33500</name>
</gene>
<dbReference type="Proteomes" id="UP000612899">
    <property type="component" value="Unassembled WGS sequence"/>
</dbReference>
<dbReference type="NCBIfam" id="TIGR01167">
    <property type="entry name" value="LPXTG_anchor"/>
    <property type="match status" value="1"/>
</dbReference>
<feature type="signal peptide" evidence="6">
    <location>
        <begin position="1"/>
        <end position="27"/>
    </location>
</feature>
<evidence type="ECO:0000256" key="2">
    <source>
        <dbReference type="ARBA" id="ARBA00022525"/>
    </source>
</evidence>
<accession>A0A8J3Q742</accession>
<reference evidence="8" key="1">
    <citation type="submission" date="2021-01" db="EMBL/GenBank/DDBJ databases">
        <title>Whole genome shotgun sequence of Rhizocola hellebori NBRC 109834.</title>
        <authorList>
            <person name="Komaki H."/>
            <person name="Tamura T."/>
        </authorList>
    </citation>
    <scope>NUCLEOTIDE SEQUENCE</scope>
    <source>
        <strain evidence="8">NBRC 109834</strain>
    </source>
</reference>
<evidence type="ECO:0000256" key="4">
    <source>
        <dbReference type="ARBA" id="ARBA00023088"/>
    </source>
</evidence>
<proteinExistence type="predicted"/>
<evidence type="ECO:0000256" key="3">
    <source>
        <dbReference type="ARBA" id="ARBA00022729"/>
    </source>
</evidence>
<evidence type="ECO:0000313" key="8">
    <source>
        <dbReference type="EMBL" id="GIH05283.1"/>
    </source>
</evidence>
<keyword evidence="5" id="KW-0472">Membrane</keyword>
<dbReference type="Pfam" id="PF00746">
    <property type="entry name" value="Gram_pos_anchor"/>
    <property type="match status" value="1"/>
</dbReference>
<keyword evidence="5" id="KW-0812">Transmembrane</keyword>
<organism evidence="8 9">
    <name type="scientific">Rhizocola hellebori</name>
    <dbReference type="NCBI Taxonomy" id="1392758"/>
    <lineage>
        <taxon>Bacteria</taxon>
        <taxon>Bacillati</taxon>
        <taxon>Actinomycetota</taxon>
        <taxon>Actinomycetes</taxon>
        <taxon>Micromonosporales</taxon>
        <taxon>Micromonosporaceae</taxon>
        <taxon>Rhizocola</taxon>
    </lineage>
</organism>
<name>A0A8J3Q742_9ACTN</name>
<sequence>MKLVLRRAAVGAVAFFAVSAVSAPVFAETTADLRISAGGTTIALGASAKDIAVSIINDGPGAATGIKLTFDTSQLAPAMVWLELPAWCDTATKTCEFTEGVQLTTGENLDTVFFRLLKTGGSTGGATTGPAGKLKVTVSSDATDPNASNNVAVVDVMLSETDGVDLKVLNWDVAADITEDGDIVPVKPGETAPFIAAFYNQGTAAAKGVVTTVMLPAGATFEGAVPHCVYSEGNRKAVCTEPDWIIPTGGSHKDDSTWYGIEPLTVRVASTVAGPVNLTPGNITIEPMGELEPESATARSATAKKFTGASARLVDKYKDIDPTDNGDDFIVYVGSNGNLPQTGTNVALIAGIGGIMLIAGGTLFMITRRRRVVA</sequence>
<dbReference type="EMBL" id="BONY01000018">
    <property type="protein sequence ID" value="GIH05283.1"/>
    <property type="molecule type" value="Genomic_DNA"/>
</dbReference>
<evidence type="ECO:0000256" key="5">
    <source>
        <dbReference type="SAM" id="Phobius"/>
    </source>
</evidence>
<evidence type="ECO:0000313" key="9">
    <source>
        <dbReference type="Proteomes" id="UP000612899"/>
    </source>
</evidence>
<feature type="chain" id="PRO_5035184267" description="Gram-positive cocci surface proteins LPxTG domain-containing protein" evidence="6">
    <location>
        <begin position="28"/>
        <end position="374"/>
    </location>
</feature>
<comment type="caution">
    <text evidence="8">The sequence shown here is derived from an EMBL/GenBank/DDBJ whole genome shotgun (WGS) entry which is preliminary data.</text>
</comment>
<keyword evidence="4" id="KW-0572">Peptidoglycan-anchor</keyword>